<dbReference type="EC" id="1.-.-.-" evidence="8"/>
<dbReference type="InterPro" id="IPR036188">
    <property type="entry name" value="FAD/NAD-bd_sf"/>
</dbReference>
<name>A0AAV5HQA3_9ROSI</name>
<evidence type="ECO:0000256" key="2">
    <source>
        <dbReference type="ARBA" id="ARBA00009183"/>
    </source>
</evidence>
<keyword evidence="5" id="KW-0521">NADP</keyword>
<dbReference type="Pfam" id="PF13450">
    <property type="entry name" value="NAD_binding_8"/>
    <property type="match status" value="1"/>
</dbReference>
<proteinExistence type="inferred from homology"/>
<dbReference type="SUPFAM" id="SSF51905">
    <property type="entry name" value="FAD/NAD(P)-binding domain"/>
    <property type="match status" value="3"/>
</dbReference>
<gene>
    <name evidence="9" type="ORF">SLEP1_g2694</name>
</gene>
<keyword evidence="10" id="KW-1185">Reference proteome</keyword>
<dbReference type="GO" id="GO:0050660">
    <property type="term" value="F:flavin adenine dinucleotide binding"/>
    <property type="evidence" value="ECO:0007669"/>
    <property type="project" value="InterPro"/>
</dbReference>
<dbReference type="Gene3D" id="3.50.50.60">
    <property type="entry name" value="FAD/NAD(P)-binding domain"/>
    <property type="match status" value="3"/>
</dbReference>
<evidence type="ECO:0000256" key="5">
    <source>
        <dbReference type="ARBA" id="ARBA00022857"/>
    </source>
</evidence>
<evidence type="ECO:0000256" key="7">
    <source>
        <dbReference type="ARBA" id="ARBA00023033"/>
    </source>
</evidence>
<dbReference type="InterPro" id="IPR020946">
    <property type="entry name" value="Flavin_mOase-like"/>
</dbReference>
<keyword evidence="6 8" id="KW-0560">Oxidoreductase</keyword>
<protein>
    <recommendedName>
        <fullName evidence="8">Flavin-containing monooxygenase</fullName>
        <ecNumber evidence="8">1.-.-.-</ecNumber>
    </recommendedName>
</protein>
<comment type="caution">
    <text evidence="9">The sequence shown here is derived from an EMBL/GenBank/DDBJ whole genome shotgun (WGS) entry which is preliminary data.</text>
</comment>
<dbReference type="GO" id="GO:0004499">
    <property type="term" value="F:N,N-dimethylaniline monooxygenase activity"/>
    <property type="evidence" value="ECO:0007669"/>
    <property type="project" value="InterPro"/>
</dbReference>
<evidence type="ECO:0000256" key="4">
    <source>
        <dbReference type="ARBA" id="ARBA00022827"/>
    </source>
</evidence>
<evidence type="ECO:0000256" key="8">
    <source>
        <dbReference type="RuleBase" id="RU361177"/>
    </source>
</evidence>
<dbReference type="InterPro" id="IPR000960">
    <property type="entry name" value="Flavin_mOase"/>
</dbReference>
<reference evidence="9 10" key="1">
    <citation type="journal article" date="2021" name="Commun. Biol.">
        <title>The genome of Shorea leprosula (Dipterocarpaceae) highlights the ecological relevance of drought in aseasonal tropical rainforests.</title>
        <authorList>
            <person name="Ng K.K.S."/>
            <person name="Kobayashi M.J."/>
            <person name="Fawcett J.A."/>
            <person name="Hatakeyama M."/>
            <person name="Paape T."/>
            <person name="Ng C.H."/>
            <person name="Ang C.C."/>
            <person name="Tnah L.H."/>
            <person name="Lee C.T."/>
            <person name="Nishiyama T."/>
            <person name="Sese J."/>
            <person name="O'Brien M.J."/>
            <person name="Copetti D."/>
            <person name="Mohd Noor M.I."/>
            <person name="Ong R.C."/>
            <person name="Putra M."/>
            <person name="Sireger I.Z."/>
            <person name="Indrioko S."/>
            <person name="Kosugi Y."/>
            <person name="Izuno A."/>
            <person name="Isagi Y."/>
            <person name="Lee S.L."/>
            <person name="Shimizu K.K."/>
        </authorList>
    </citation>
    <scope>NUCLEOTIDE SEQUENCE [LARGE SCALE GENOMIC DNA]</scope>
    <source>
        <strain evidence="9">214</strain>
    </source>
</reference>
<dbReference type="PRINTS" id="PR00370">
    <property type="entry name" value="FMOXYGENASE"/>
</dbReference>
<evidence type="ECO:0000313" key="9">
    <source>
        <dbReference type="EMBL" id="GKU88426.1"/>
    </source>
</evidence>
<evidence type="ECO:0000256" key="3">
    <source>
        <dbReference type="ARBA" id="ARBA00022630"/>
    </source>
</evidence>
<evidence type="ECO:0000313" key="10">
    <source>
        <dbReference type="Proteomes" id="UP001054252"/>
    </source>
</evidence>
<organism evidence="9 10">
    <name type="scientific">Rubroshorea leprosula</name>
    <dbReference type="NCBI Taxonomy" id="152421"/>
    <lineage>
        <taxon>Eukaryota</taxon>
        <taxon>Viridiplantae</taxon>
        <taxon>Streptophyta</taxon>
        <taxon>Embryophyta</taxon>
        <taxon>Tracheophyta</taxon>
        <taxon>Spermatophyta</taxon>
        <taxon>Magnoliopsida</taxon>
        <taxon>eudicotyledons</taxon>
        <taxon>Gunneridae</taxon>
        <taxon>Pentapetalae</taxon>
        <taxon>rosids</taxon>
        <taxon>malvids</taxon>
        <taxon>Malvales</taxon>
        <taxon>Dipterocarpaceae</taxon>
        <taxon>Rubroshorea</taxon>
    </lineage>
</organism>
<dbReference type="Proteomes" id="UP001054252">
    <property type="component" value="Unassembled WGS sequence"/>
</dbReference>
<accession>A0AAV5HQA3</accession>
<dbReference type="PANTHER" id="PTHR23023">
    <property type="entry name" value="DIMETHYLANILINE MONOOXYGENASE"/>
    <property type="match status" value="1"/>
</dbReference>
<evidence type="ECO:0000256" key="1">
    <source>
        <dbReference type="ARBA" id="ARBA00001974"/>
    </source>
</evidence>
<dbReference type="EMBL" id="BPVZ01000002">
    <property type="protein sequence ID" value="GKU88426.1"/>
    <property type="molecule type" value="Genomic_DNA"/>
</dbReference>
<keyword evidence="3 8" id="KW-0285">Flavoprotein</keyword>
<dbReference type="GO" id="GO:0050661">
    <property type="term" value="F:NADP binding"/>
    <property type="evidence" value="ECO:0007669"/>
    <property type="project" value="InterPro"/>
</dbReference>
<dbReference type="FunFam" id="3.50.50.60:FF:000138">
    <property type="entry name" value="Flavin-containing monooxygenase"/>
    <property type="match status" value="1"/>
</dbReference>
<comment type="cofactor">
    <cofactor evidence="1 8">
        <name>FAD</name>
        <dbReference type="ChEBI" id="CHEBI:57692"/>
    </cofactor>
</comment>
<comment type="similarity">
    <text evidence="2 8">Belongs to the FMO family.</text>
</comment>
<dbReference type="Pfam" id="PF00743">
    <property type="entry name" value="FMO-like"/>
    <property type="match status" value="2"/>
</dbReference>
<keyword evidence="7 8" id="KW-0503">Monooxygenase</keyword>
<sequence length="561" mass="63739">MAESLKVAVIGAGTAGLVAVRELLREGHQVTVFEKNNKVGGTWVYDPRIETDPLGLDPTREIIHSSLYRSLRTNLPRQIMNFLDYPFSKKEGGDPRSFPGHEEVLRYLEEFARDFQLLELIRFGKEVIRIEPLDGSSQNWIIEWKNREIPSGDKSETEEELFNAVVVCNGHNTEPKIAQFPGINVWPGQQIHSHNYRTPEPFQNQIVVIIGKGTSAIDILKNVSPLAREVHQAVRGVDFGLKKQENYDNVWQYPMIECAHEDGKVVFQDGSSVYADAIIHCTGYKYHFPFLKTNGKVMVDDNRVGPLYKHIFPPSLAPGLSFIGLPILTVPALQAELQAKWVARVLSGKLKLPTEEEMTSCVQEFYKHMEPAGLPKHRTHWLLQENLEYENWFVTQLGMPPLEKWREQLILLIKKSALTFSASTYNYQDEWDVDKWIQEVEPLQSAVPTISCGLEMAARSLEVAIIGAGTAGLGTARELRQEGHRVTAFERNNRLGGTWVYDPQVVTDPFGLDPTRNIVHTCLYHSLRTNIPRQLMSFADYPFSTKEVGEPRAFPRHEEVN</sequence>
<dbReference type="AlphaFoldDB" id="A0AAV5HQA3"/>
<dbReference type="InterPro" id="IPR050346">
    <property type="entry name" value="FMO-like"/>
</dbReference>
<evidence type="ECO:0000256" key="6">
    <source>
        <dbReference type="ARBA" id="ARBA00023002"/>
    </source>
</evidence>
<keyword evidence="4 8" id="KW-0274">FAD</keyword>